<reference evidence="1 2" key="1">
    <citation type="journal article" date="2018" name="BMC Genomics">
        <title>Comparative genome analyses reveal sequence features reflecting distinct modes of host-adaptation between dicot and monocot powdery mildew.</title>
        <authorList>
            <person name="Wu Y."/>
            <person name="Ma X."/>
            <person name="Pan Z."/>
            <person name="Kale S.D."/>
            <person name="Song Y."/>
            <person name="King H."/>
            <person name="Zhang Q."/>
            <person name="Presley C."/>
            <person name="Deng X."/>
            <person name="Wei C.I."/>
            <person name="Xiao S."/>
        </authorList>
    </citation>
    <scope>NUCLEOTIDE SEQUENCE [LARGE SCALE GENOMIC DNA]</scope>
    <source>
        <strain evidence="1">UMSG2</strain>
    </source>
</reference>
<protein>
    <submittedName>
        <fullName evidence="1">Uncharacterized protein</fullName>
    </submittedName>
</protein>
<accession>A0A420HYA8</accession>
<name>A0A420HYA8_9PEZI</name>
<dbReference type="AlphaFoldDB" id="A0A420HYA8"/>
<organism evidence="1 2">
    <name type="scientific">Erysiphe neolycopersici</name>
    <dbReference type="NCBI Taxonomy" id="212602"/>
    <lineage>
        <taxon>Eukaryota</taxon>
        <taxon>Fungi</taxon>
        <taxon>Dikarya</taxon>
        <taxon>Ascomycota</taxon>
        <taxon>Pezizomycotina</taxon>
        <taxon>Leotiomycetes</taxon>
        <taxon>Erysiphales</taxon>
        <taxon>Erysiphaceae</taxon>
        <taxon>Erysiphe</taxon>
    </lineage>
</organism>
<comment type="caution">
    <text evidence="1">The sequence shown here is derived from an EMBL/GenBank/DDBJ whole genome shotgun (WGS) entry which is preliminary data.</text>
</comment>
<dbReference type="Proteomes" id="UP000286134">
    <property type="component" value="Unassembled WGS sequence"/>
</dbReference>
<evidence type="ECO:0000313" key="2">
    <source>
        <dbReference type="Proteomes" id="UP000286134"/>
    </source>
</evidence>
<proteinExistence type="predicted"/>
<keyword evidence="2" id="KW-1185">Reference proteome</keyword>
<gene>
    <name evidence="1" type="ORF">OnM2_033061</name>
</gene>
<dbReference type="EMBL" id="MCFK01003380">
    <property type="protein sequence ID" value="RKF62407.1"/>
    <property type="molecule type" value="Genomic_DNA"/>
</dbReference>
<dbReference type="OrthoDB" id="5503485at2759"/>
<evidence type="ECO:0000313" key="1">
    <source>
        <dbReference type="EMBL" id="RKF62407.1"/>
    </source>
</evidence>
<sequence length="72" mass="7803">MPSMWLSICDLVHAEMHASEIVGLAVKRAHLVTRVAVEAAIYSTPETTINLEVQSAPHYEIKVSEATSSKPG</sequence>